<dbReference type="RefSeq" id="WP_269416756.1">
    <property type="nucleotide sequence ID" value="NZ_JAPWGL010000005.1"/>
</dbReference>
<dbReference type="SUPFAM" id="SSF52096">
    <property type="entry name" value="ClpP/crotonase"/>
    <property type="match status" value="2"/>
</dbReference>
<proteinExistence type="predicted"/>
<reference evidence="2" key="1">
    <citation type="submission" date="2022-12" db="EMBL/GenBank/DDBJ databases">
        <title>Genome sequence of SJ11.</title>
        <authorList>
            <person name="Woo H."/>
        </authorList>
    </citation>
    <scope>NUCLEOTIDE SEQUENCE</scope>
    <source>
        <strain evidence="2">SJ11</strain>
    </source>
</reference>
<dbReference type="NCBIfam" id="TIGR03134">
    <property type="entry name" value="malonate_gamma"/>
    <property type="match status" value="1"/>
</dbReference>
<gene>
    <name evidence="2" type="ORF">O0931_17420</name>
</gene>
<evidence type="ECO:0000313" key="2">
    <source>
        <dbReference type="EMBL" id="MCZ4225096.1"/>
    </source>
</evidence>
<accession>A0ABT4L1N3</accession>
<name>A0ABT4L1N3_9SPHI</name>
<dbReference type="Gene3D" id="3.90.226.10">
    <property type="entry name" value="2-enoyl-CoA Hydratase, Chain A, domain 1"/>
    <property type="match status" value="2"/>
</dbReference>
<dbReference type="GO" id="GO:0016829">
    <property type="term" value="F:lyase activity"/>
    <property type="evidence" value="ECO:0007669"/>
    <property type="project" value="UniProtKB-KW"/>
</dbReference>
<dbReference type="EC" id="4.1.1.88" evidence="2"/>
<dbReference type="NCBIfam" id="NF005530">
    <property type="entry name" value="PRK07189.1"/>
    <property type="match status" value="1"/>
</dbReference>
<evidence type="ECO:0000259" key="1">
    <source>
        <dbReference type="Pfam" id="PF01039"/>
    </source>
</evidence>
<dbReference type="NCBIfam" id="TIGR03133">
    <property type="entry name" value="malonate_beta"/>
    <property type="match status" value="1"/>
</dbReference>
<dbReference type="PANTHER" id="PTHR43842:SF2">
    <property type="entry name" value="PROPIONYL-COA CARBOXYLASE BETA CHAIN, MITOCHONDRIAL"/>
    <property type="match status" value="1"/>
</dbReference>
<dbReference type="Pfam" id="PF06833">
    <property type="entry name" value="MdcE"/>
    <property type="match status" value="1"/>
</dbReference>
<organism evidence="2 3">
    <name type="scientific">Pedobacter rhodius</name>
    <dbReference type="NCBI Taxonomy" id="3004098"/>
    <lineage>
        <taxon>Bacteria</taxon>
        <taxon>Pseudomonadati</taxon>
        <taxon>Bacteroidota</taxon>
        <taxon>Sphingobacteriia</taxon>
        <taxon>Sphingobacteriales</taxon>
        <taxon>Sphingobacteriaceae</taxon>
        <taxon>Pedobacter</taxon>
    </lineage>
</organism>
<dbReference type="InterPro" id="IPR034733">
    <property type="entry name" value="AcCoA_carboxyl_beta"/>
</dbReference>
<dbReference type="Proteomes" id="UP001144341">
    <property type="component" value="Unassembled WGS sequence"/>
</dbReference>
<dbReference type="Pfam" id="PF01039">
    <property type="entry name" value="Carboxyl_trans"/>
    <property type="match status" value="1"/>
</dbReference>
<keyword evidence="3" id="KW-1185">Reference proteome</keyword>
<dbReference type="EMBL" id="JAPWGL010000005">
    <property type="protein sequence ID" value="MCZ4225096.1"/>
    <property type="molecule type" value="Genomic_DNA"/>
</dbReference>
<sequence>MMHTSFIELKGRERALALLDKNSFNELLGPFDRMESPHLAPQGIVPESDDGVVIARGTFSGTDAVVLSIEGAFQGGGIGEVCGTKLAASLEHILTDNKNGKKVIPIIIFDTGGVRLQEANYGLLLISEIQSAIVALRDYVPVIGLIPGNVGSFGGMSITAALCSNLIMTDVARFGLNGPEVIEQEAGIKEFNSRDRRLIWDTIGGTARYETGLVDQLVSDDISAFKNAVQFAIDSERPVPRTHQVEKYLSAVNQLDPNVKASREDIVRFMNNPSKEVPEIEDAKTPSRGRTWFAALTDSSASLSDFPGVLVADKEFNGQATRFIAVVPNAKNRYRRAVNGEVGLQEGWVLAKYIQQVIQEDANKEVKRNIVAVIDVPSQAYGYNEELMGIHYACAASADAYATARLRGHKVTGLIVGNAISGAFLAHGLQSSRLIALDDKDINVQAMSKQSAARITKRTIAELEEATKKVPAMAYDIHNYYSLGALDLLIKIGNADSPTVADVALVSKELAKAIKDGDFTLGQRLKTQPAITQGRVSSIKVRTKLAEQWH</sequence>
<protein>
    <submittedName>
        <fullName evidence="2">Biotin-independent malonate decarboxylase subunit beta</fullName>
        <ecNumber evidence="2">4.1.1.88</ecNumber>
    </submittedName>
</protein>
<dbReference type="InterPro" id="IPR009648">
    <property type="entry name" value="Malonate_gamma"/>
</dbReference>
<comment type="caution">
    <text evidence="2">The sequence shown here is derived from an EMBL/GenBank/DDBJ whole genome shotgun (WGS) entry which is preliminary data.</text>
</comment>
<dbReference type="InterPro" id="IPR029045">
    <property type="entry name" value="ClpP/crotonase-like_dom_sf"/>
</dbReference>
<feature type="domain" description="Acetyl-coenzyme A carboxylase carboxyl transferase subunit beta" evidence="1">
    <location>
        <begin position="12"/>
        <end position="239"/>
    </location>
</feature>
<dbReference type="PANTHER" id="PTHR43842">
    <property type="entry name" value="PROPIONYL-COA CARBOXYLASE BETA CHAIN"/>
    <property type="match status" value="1"/>
</dbReference>
<keyword evidence="2" id="KW-0456">Lyase</keyword>
<dbReference type="InterPro" id="IPR051047">
    <property type="entry name" value="AccD/PCCB"/>
</dbReference>
<dbReference type="InterPro" id="IPR017556">
    <property type="entry name" value="Malonate_beta"/>
</dbReference>
<evidence type="ECO:0000313" key="3">
    <source>
        <dbReference type="Proteomes" id="UP001144341"/>
    </source>
</evidence>